<protein>
    <submittedName>
        <fullName evidence="1">12843_t:CDS:1</fullName>
    </submittedName>
</protein>
<dbReference type="EMBL" id="CAJVPW010021918">
    <property type="protein sequence ID" value="CAG8695321.1"/>
    <property type="molecule type" value="Genomic_DNA"/>
</dbReference>
<evidence type="ECO:0000313" key="2">
    <source>
        <dbReference type="Proteomes" id="UP000789366"/>
    </source>
</evidence>
<name>A0ACA9P6V0_9GLOM</name>
<feature type="non-terminal residue" evidence="1">
    <location>
        <position position="1"/>
    </location>
</feature>
<reference evidence="1" key="1">
    <citation type="submission" date="2021-06" db="EMBL/GenBank/DDBJ databases">
        <authorList>
            <person name="Kallberg Y."/>
            <person name="Tangrot J."/>
            <person name="Rosling A."/>
        </authorList>
    </citation>
    <scope>NUCLEOTIDE SEQUENCE</scope>
    <source>
        <strain evidence="1">28 12/20/2015</strain>
    </source>
</reference>
<proteinExistence type="predicted"/>
<evidence type="ECO:0000313" key="1">
    <source>
        <dbReference type="EMBL" id="CAG8695321.1"/>
    </source>
</evidence>
<accession>A0ACA9P6V0</accession>
<dbReference type="Proteomes" id="UP000789366">
    <property type="component" value="Unassembled WGS sequence"/>
</dbReference>
<sequence length="69" mass="8141">PTSNSVFATNRNKSWKVLTYISFMDKSLLFVQANDGWYNLLPTIIPIDNQEITSFYDPHWNIPKDYQEN</sequence>
<keyword evidence="2" id="KW-1185">Reference proteome</keyword>
<organism evidence="1 2">
    <name type="scientific">Cetraspora pellucida</name>
    <dbReference type="NCBI Taxonomy" id="1433469"/>
    <lineage>
        <taxon>Eukaryota</taxon>
        <taxon>Fungi</taxon>
        <taxon>Fungi incertae sedis</taxon>
        <taxon>Mucoromycota</taxon>
        <taxon>Glomeromycotina</taxon>
        <taxon>Glomeromycetes</taxon>
        <taxon>Diversisporales</taxon>
        <taxon>Gigasporaceae</taxon>
        <taxon>Cetraspora</taxon>
    </lineage>
</organism>
<comment type="caution">
    <text evidence="1">The sequence shown here is derived from an EMBL/GenBank/DDBJ whole genome shotgun (WGS) entry which is preliminary data.</text>
</comment>
<gene>
    <name evidence="1" type="ORF">SPELUC_LOCUS10978</name>
</gene>